<evidence type="ECO:0000313" key="1">
    <source>
        <dbReference type="EMBL" id="MBX48018.1"/>
    </source>
</evidence>
<name>A0A2P2NZS3_RHIMU</name>
<protein>
    <submittedName>
        <fullName evidence="1">Uncharacterized protein</fullName>
    </submittedName>
</protein>
<proteinExistence type="predicted"/>
<organism evidence="1">
    <name type="scientific">Rhizophora mucronata</name>
    <name type="common">Asiatic mangrove</name>
    <dbReference type="NCBI Taxonomy" id="61149"/>
    <lineage>
        <taxon>Eukaryota</taxon>
        <taxon>Viridiplantae</taxon>
        <taxon>Streptophyta</taxon>
        <taxon>Embryophyta</taxon>
        <taxon>Tracheophyta</taxon>
        <taxon>Spermatophyta</taxon>
        <taxon>Magnoliopsida</taxon>
        <taxon>eudicotyledons</taxon>
        <taxon>Gunneridae</taxon>
        <taxon>Pentapetalae</taxon>
        <taxon>rosids</taxon>
        <taxon>fabids</taxon>
        <taxon>Malpighiales</taxon>
        <taxon>Rhizophoraceae</taxon>
        <taxon>Rhizophora</taxon>
    </lineage>
</organism>
<accession>A0A2P2NZS3</accession>
<sequence>MSSCFPGAMLTVPIYTDHSNNQLIMNKRFKEYNRKPHHNHLEEKHAV</sequence>
<reference evidence="1" key="1">
    <citation type="submission" date="2018-02" db="EMBL/GenBank/DDBJ databases">
        <title>Rhizophora mucronata_Transcriptome.</title>
        <authorList>
            <person name="Meera S.P."/>
            <person name="Sreeshan A."/>
            <person name="Augustine A."/>
        </authorList>
    </citation>
    <scope>NUCLEOTIDE SEQUENCE</scope>
    <source>
        <tissue evidence="1">Leaf</tissue>
    </source>
</reference>
<dbReference type="EMBL" id="GGEC01067534">
    <property type="protein sequence ID" value="MBX48018.1"/>
    <property type="molecule type" value="Transcribed_RNA"/>
</dbReference>
<dbReference type="AlphaFoldDB" id="A0A2P2NZS3"/>